<keyword evidence="4" id="KW-1185">Reference proteome</keyword>
<feature type="transmembrane region" description="Helical" evidence="2">
    <location>
        <begin position="177"/>
        <end position="201"/>
    </location>
</feature>
<gene>
    <name evidence="3" type="ORF">GCM10019016_070920</name>
</gene>
<organism evidence="3 4">
    <name type="scientific">Streptomyces prasinosporus</name>
    <dbReference type="NCBI Taxonomy" id="68256"/>
    <lineage>
        <taxon>Bacteria</taxon>
        <taxon>Bacillati</taxon>
        <taxon>Actinomycetota</taxon>
        <taxon>Actinomycetes</taxon>
        <taxon>Kitasatosporales</taxon>
        <taxon>Streptomycetaceae</taxon>
        <taxon>Streptomyces</taxon>
        <taxon>Streptomyces albogriseolus group</taxon>
    </lineage>
</organism>
<keyword evidence="2" id="KW-0812">Transmembrane</keyword>
<feature type="transmembrane region" description="Helical" evidence="2">
    <location>
        <begin position="251"/>
        <end position="275"/>
    </location>
</feature>
<dbReference type="EMBL" id="BAAAXF010000051">
    <property type="protein sequence ID" value="GAA3499987.1"/>
    <property type="molecule type" value="Genomic_DNA"/>
</dbReference>
<feature type="transmembrane region" description="Helical" evidence="2">
    <location>
        <begin position="296"/>
        <end position="313"/>
    </location>
</feature>
<evidence type="ECO:0000256" key="2">
    <source>
        <dbReference type="SAM" id="Phobius"/>
    </source>
</evidence>
<evidence type="ECO:0008006" key="5">
    <source>
        <dbReference type="Google" id="ProtNLM"/>
    </source>
</evidence>
<dbReference type="RefSeq" id="WP_345580731.1">
    <property type="nucleotide sequence ID" value="NZ_BAAAXF010000051.1"/>
</dbReference>
<comment type="caution">
    <text evidence="3">The sequence shown here is derived from an EMBL/GenBank/DDBJ whole genome shotgun (WGS) entry which is preliminary data.</text>
</comment>
<accession>A0ABP6TXA5</accession>
<feature type="transmembrane region" description="Helical" evidence="2">
    <location>
        <begin position="39"/>
        <end position="61"/>
    </location>
</feature>
<feature type="transmembrane region" description="Helical" evidence="2">
    <location>
        <begin position="135"/>
        <end position="157"/>
    </location>
</feature>
<name>A0ABP6TXA5_9ACTN</name>
<keyword evidence="2" id="KW-0472">Membrane</keyword>
<feature type="transmembrane region" description="Helical" evidence="2">
    <location>
        <begin position="81"/>
        <end position="114"/>
    </location>
</feature>
<evidence type="ECO:0000313" key="3">
    <source>
        <dbReference type="EMBL" id="GAA3499987.1"/>
    </source>
</evidence>
<evidence type="ECO:0000256" key="1">
    <source>
        <dbReference type="SAM" id="MobiDB-lite"/>
    </source>
</evidence>
<proteinExistence type="predicted"/>
<evidence type="ECO:0000313" key="4">
    <source>
        <dbReference type="Proteomes" id="UP001501455"/>
    </source>
</evidence>
<feature type="compositionally biased region" description="Basic and acidic residues" evidence="1">
    <location>
        <begin position="13"/>
        <end position="23"/>
    </location>
</feature>
<feature type="region of interest" description="Disordered" evidence="1">
    <location>
        <begin position="1"/>
        <end position="26"/>
    </location>
</feature>
<reference evidence="4" key="1">
    <citation type="journal article" date="2019" name="Int. J. Syst. Evol. Microbiol.">
        <title>The Global Catalogue of Microorganisms (GCM) 10K type strain sequencing project: providing services to taxonomists for standard genome sequencing and annotation.</title>
        <authorList>
            <consortium name="The Broad Institute Genomics Platform"/>
            <consortium name="The Broad Institute Genome Sequencing Center for Infectious Disease"/>
            <person name="Wu L."/>
            <person name="Ma J."/>
        </authorList>
    </citation>
    <scope>NUCLEOTIDE SEQUENCE [LARGE SCALE GENOMIC DNA]</scope>
    <source>
        <strain evidence="4">JCM 4816</strain>
    </source>
</reference>
<sequence length="333" mass="35059">MAQTAQRPAVAPSRRERATDRGPGESSFFFNGHVPRRRALVIAVSALFGFALTVVWSAQFVDRTIGDNVADTLLGHHAKGTPIAGVLAGLAFALATGVAGTFTACNVAVFSALAPLAGGSSLSRRGRMAAALRPLSRLALGAVTVSAVYGVVAALAGSGMPQSDLSQGGGSGLSGRLVQAMVVYGLVGLVMTYLGLAALGVVRDPLAGVSRRFPDAPMLFMGGLIGAFLVGRPFPLFRQLFHDAAESHNPLYGALAFSLQSVGNILVMAVMFLLVTGVFGDRLHRWMTRRPSRASALMAAAFIAAGVFMVLYWDVRILARRDLIWYPMAPWAM</sequence>
<keyword evidence="2" id="KW-1133">Transmembrane helix</keyword>
<protein>
    <recommendedName>
        <fullName evidence="5">Cytochrome C biogenesis protein transmembrane domain-containing protein</fullName>
    </recommendedName>
</protein>
<feature type="transmembrane region" description="Helical" evidence="2">
    <location>
        <begin position="213"/>
        <end position="231"/>
    </location>
</feature>
<dbReference type="Proteomes" id="UP001501455">
    <property type="component" value="Unassembled WGS sequence"/>
</dbReference>